<keyword evidence="13" id="KW-1185">Reference proteome</keyword>
<dbReference type="EMBL" id="FRBL01000004">
    <property type="protein sequence ID" value="SHL64145.1"/>
    <property type="molecule type" value="Genomic_DNA"/>
</dbReference>
<dbReference type="GO" id="GO:0009306">
    <property type="term" value="P:protein secretion"/>
    <property type="evidence" value="ECO:0007669"/>
    <property type="project" value="UniProtKB-UniRule"/>
</dbReference>
<reference evidence="12 13" key="1">
    <citation type="submission" date="2016-11" db="EMBL/GenBank/DDBJ databases">
        <authorList>
            <person name="Jaros S."/>
            <person name="Januszkiewicz K."/>
            <person name="Wedrychowicz H."/>
        </authorList>
    </citation>
    <scope>NUCLEOTIDE SEQUENCE [LARGE SCALE GENOMIC DNA]</scope>
    <source>
        <strain evidence="12 13">DSM 27406</strain>
    </source>
</reference>
<name>A0A1M7CA71_9BACT</name>
<dbReference type="GO" id="GO:0043952">
    <property type="term" value="P:protein transport by the Sec complex"/>
    <property type="evidence" value="ECO:0007669"/>
    <property type="project" value="TreeGrafter"/>
</dbReference>
<keyword evidence="4 10" id="KW-1003">Cell membrane</keyword>
<evidence type="ECO:0000256" key="8">
    <source>
        <dbReference type="ARBA" id="ARBA00023010"/>
    </source>
</evidence>
<feature type="transmembrane region" description="Helical" evidence="10">
    <location>
        <begin position="55"/>
        <end position="73"/>
    </location>
</feature>
<dbReference type="GO" id="GO:0065002">
    <property type="term" value="P:intracellular protein transmembrane transport"/>
    <property type="evidence" value="ECO:0007669"/>
    <property type="project" value="TreeGrafter"/>
</dbReference>
<feature type="compositionally biased region" description="Low complexity" evidence="11">
    <location>
        <begin position="98"/>
        <end position="108"/>
    </location>
</feature>
<evidence type="ECO:0000256" key="4">
    <source>
        <dbReference type="ARBA" id="ARBA00022475"/>
    </source>
</evidence>
<protein>
    <recommendedName>
        <fullName evidence="10">Protein-export membrane protein SecG</fullName>
    </recommendedName>
</protein>
<dbReference type="STRING" id="1419482.SAMN05444266_104254"/>
<keyword evidence="5 10" id="KW-0812">Transmembrane</keyword>
<keyword evidence="8 10" id="KW-0811">Translocation</keyword>
<evidence type="ECO:0000256" key="5">
    <source>
        <dbReference type="ARBA" id="ARBA00022692"/>
    </source>
</evidence>
<dbReference type="PANTHER" id="PTHR34182">
    <property type="entry name" value="PROTEIN-EXPORT MEMBRANE PROTEIN SECG"/>
    <property type="match status" value="1"/>
</dbReference>
<evidence type="ECO:0000256" key="9">
    <source>
        <dbReference type="ARBA" id="ARBA00023136"/>
    </source>
</evidence>
<comment type="caution">
    <text evidence="10">Lacks conserved residue(s) required for the propagation of feature annotation.</text>
</comment>
<evidence type="ECO:0000256" key="10">
    <source>
        <dbReference type="RuleBase" id="RU365087"/>
    </source>
</evidence>
<feature type="compositionally biased region" description="Pro residues" evidence="11">
    <location>
        <begin position="109"/>
        <end position="121"/>
    </location>
</feature>
<evidence type="ECO:0000313" key="13">
    <source>
        <dbReference type="Proteomes" id="UP000184420"/>
    </source>
</evidence>
<evidence type="ECO:0000313" key="12">
    <source>
        <dbReference type="EMBL" id="SHL64145.1"/>
    </source>
</evidence>
<organism evidence="12 13">
    <name type="scientific">Chitinophaga jiangningensis</name>
    <dbReference type="NCBI Taxonomy" id="1419482"/>
    <lineage>
        <taxon>Bacteria</taxon>
        <taxon>Pseudomonadati</taxon>
        <taxon>Bacteroidota</taxon>
        <taxon>Chitinophagia</taxon>
        <taxon>Chitinophagales</taxon>
        <taxon>Chitinophagaceae</taxon>
        <taxon>Chitinophaga</taxon>
    </lineage>
</organism>
<dbReference type="OrthoDB" id="1122493at2"/>
<dbReference type="PANTHER" id="PTHR34182:SF1">
    <property type="entry name" value="PROTEIN-EXPORT MEMBRANE PROTEIN SECG"/>
    <property type="match status" value="1"/>
</dbReference>
<dbReference type="InterPro" id="IPR004692">
    <property type="entry name" value="SecG"/>
</dbReference>
<comment type="subcellular location">
    <subcellularLocation>
        <location evidence="1 10">Cell membrane</location>
        <topology evidence="1 10">Multi-pass membrane protein</topology>
    </subcellularLocation>
</comment>
<dbReference type="GO" id="GO:0005886">
    <property type="term" value="C:plasma membrane"/>
    <property type="evidence" value="ECO:0007669"/>
    <property type="project" value="UniProtKB-SubCell"/>
</dbReference>
<evidence type="ECO:0000256" key="11">
    <source>
        <dbReference type="SAM" id="MobiDB-lite"/>
    </source>
</evidence>
<keyword evidence="6 10" id="KW-0653">Protein transport</keyword>
<accession>A0A1M7CA71</accession>
<evidence type="ECO:0000256" key="3">
    <source>
        <dbReference type="ARBA" id="ARBA00022448"/>
    </source>
</evidence>
<evidence type="ECO:0000256" key="7">
    <source>
        <dbReference type="ARBA" id="ARBA00022989"/>
    </source>
</evidence>
<evidence type="ECO:0000256" key="1">
    <source>
        <dbReference type="ARBA" id="ARBA00004651"/>
    </source>
</evidence>
<comment type="similarity">
    <text evidence="2 10">Belongs to the SecG family.</text>
</comment>
<dbReference type="RefSeq" id="WP_073080890.1">
    <property type="nucleotide sequence ID" value="NZ_FRBL01000004.1"/>
</dbReference>
<dbReference type="AlphaFoldDB" id="A0A1M7CA71"/>
<dbReference type="Proteomes" id="UP000184420">
    <property type="component" value="Unassembled WGS sequence"/>
</dbReference>
<dbReference type="GO" id="GO:0015450">
    <property type="term" value="F:protein-transporting ATPase activity"/>
    <property type="evidence" value="ECO:0007669"/>
    <property type="project" value="UniProtKB-UniRule"/>
</dbReference>
<comment type="function">
    <text evidence="10">Involved in protein export. Participates in an early event of protein translocation.</text>
</comment>
<keyword evidence="3 10" id="KW-0813">Transport</keyword>
<keyword evidence="9 10" id="KW-0472">Membrane</keyword>
<keyword evidence="7 10" id="KW-1133">Transmembrane helix</keyword>
<dbReference type="NCBIfam" id="TIGR00810">
    <property type="entry name" value="secG"/>
    <property type="match status" value="1"/>
</dbReference>
<gene>
    <name evidence="12" type="ORF">SAMN05444266_104254</name>
</gene>
<proteinExistence type="inferred from homology"/>
<feature type="region of interest" description="Disordered" evidence="11">
    <location>
        <begin position="84"/>
        <end position="121"/>
    </location>
</feature>
<evidence type="ECO:0000256" key="6">
    <source>
        <dbReference type="ARBA" id="ARBA00022927"/>
    </source>
</evidence>
<evidence type="ECO:0000256" key="2">
    <source>
        <dbReference type="ARBA" id="ARBA00008445"/>
    </source>
</evidence>
<dbReference type="Pfam" id="PF03840">
    <property type="entry name" value="SecG"/>
    <property type="match status" value="1"/>
</dbReference>
<sequence>MLIVFGILIILACVLLGFFVLIQNPKGGGLSGSFGGIGNQVIGVRQTTDVLEKGTWILAALIAVLCLTAPFFIGGKGGSTNQLEQTAIEKQMGKMPVQQAPANTAPAPQGQPAPAPAPQGN</sequence>